<sequence>MTASSLQFLLKFLYPACNSISSFHFNPIIGINNDIISTEESLSQFINSQHSVKKISFKNGFSLMNSLKNSNCSNTLKIIKFYNIDFKNIINLKEVFEQLNVLESIHMIYCRFLNSNFIQQIISISKPFKLTSLFMAEELSTDLLESFSLLLQKSGEYLENIDLIPLNDENSRRQSSELIERYCTKIKFMIINNRNSNIHLALDLIKNVGQNIRYLDISLITNDGKHSSILLLNLGQILPSKLEYLSLTLSICTSDLEVFLKNSKNTFIEKLVIQNEMREKSDDILPYIKEYVMKERRIRYLAILSYYKSENSGNNELFSLKNEVNEFKLYNIQVKTYWDLNISINDFINEMY</sequence>
<reference evidence="1 2" key="1">
    <citation type="submission" date="2018-06" db="EMBL/GenBank/DDBJ databases">
        <title>Comparative genomics reveals the genomic features of Rhizophagus irregularis, R. cerebriforme, R. diaphanum and Gigaspora rosea, and their symbiotic lifestyle signature.</title>
        <authorList>
            <person name="Morin E."/>
            <person name="San Clemente H."/>
            <person name="Chen E.C.H."/>
            <person name="De La Providencia I."/>
            <person name="Hainaut M."/>
            <person name="Kuo A."/>
            <person name="Kohler A."/>
            <person name="Murat C."/>
            <person name="Tang N."/>
            <person name="Roy S."/>
            <person name="Loubradou J."/>
            <person name="Henrissat B."/>
            <person name="Grigoriev I.V."/>
            <person name="Corradi N."/>
            <person name="Roux C."/>
            <person name="Martin F.M."/>
        </authorList>
    </citation>
    <scope>NUCLEOTIDE SEQUENCE [LARGE SCALE GENOMIC DNA]</scope>
    <source>
        <strain evidence="1 2">DAOM 227022</strain>
    </source>
</reference>
<evidence type="ECO:0000313" key="2">
    <source>
        <dbReference type="Proteomes" id="UP000265703"/>
    </source>
</evidence>
<evidence type="ECO:0000313" key="1">
    <source>
        <dbReference type="EMBL" id="RIA79880.1"/>
    </source>
</evidence>
<keyword evidence="2" id="KW-1185">Reference proteome</keyword>
<gene>
    <name evidence="1" type="ORF">C1645_793620</name>
</gene>
<accession>A0A397S068</accession>
<dbReference type="OrthoDB" id="2413190at2759"/>
<comment type="caution">
    <text evidence="1">The sequence shown here is derived from an EMBL/GenBank/DDBJ whole genome shotgun (WGS) entry which is preliminary data.</text>
</comment>
<name>A0A397S068_9GLOM</name>
<evidence type="ECO:0008006" key="3">
    <source>
        <dbReference type="Google" id="ProtNLM"/>
    </source>
</evidence>
<protein>
    <recommendedName>
        <fullName evidence="3">F-box domain-containing protein</fullName>
    </recommendedName>
</protein>
<dbReference type="EMBL" id="QKYT01001110">
    <property type="protein sequence ID" value="RIA79880.1"/>
    <property type="molecule type" value="Genomic_DNA"/>
</dbReference>
<dbReference type="Proteomes" id="UP000265703">
    <property type="component" value="Unassembled WGS sequence"/>
</dbReference>
<dbReference type="STRING" id="658196.A0A397S068"/>
<proteinExistence type="predicted"/>
<organism evidence="1 2">
    <name type="scientific">Glomus cerebriforme</name>
    <dbReference type="NCBI Taxonomy" id="658196"/>
    <lineage>
        <taxon>Eukaryota</taxon>
        <taxon>Fungi</taxon>
        <taxon>Fungi incertae sedis</taxon>
        <taxon>Mucoromycota</taxon>
        <taxon>Glomeromycotina</taxon>
        <taxon>Glomeromycetes</taxon>
        <taxon>Glomerales</taxon>
        <taxon>Glomeraceae</taxon>
        <taxon>Glomus</taxon>
    </lineage>
</organism>
<dbReference type="AlphaFoldDB" id="A0A397S068"/>